<reference evidence="2 4" key="2">
    <citation type="submission" date="2020-03" db="EMBL/GenBank/DDBJ databases">
        <title>Genomic Encyclopedia of Type Strains, Phase IV (KMG-IV): sequencing the most valuable type-strain genomes for metagenomic binning, comparative biology and taxonomic classification.</title>
        <authorList>
            <person name="Goeker M."/>
        </authorList>
    </citation>
    <scope>NUCLEOTIDE SEQUENCE [LARGE SCALE GENOMIC DNA]</scope>
    <source>
        <strain evidence="2 4">DSM 105722</strain>
    </source>
</reference>
<sequence>MKNKIYLWLFAILLSITACQKEDNLTLSGTRDPFAPDPKATDEESVLRRSFYENTGCYLLFNDTLRHEYKGLDAYGNPYYETELIGLEWSMTSVQGSRFIFDYLETQNQKQQTADFLQTYLIPYVQNILPYSILAVNKIDQYDEKSGVYQYQSSPSSYSNMRCLALNVSSLWKEGIDKTTYAQSICYNIILASWGGDPSYYYYGGLAEEFFNVTRKRPYWVYYNDDKAYYDFPYGLGDEDIELFYEVGFLENTNETKTPTTEEDAISYIKACLTITDEEFRSRYGSYEAVMKKYEIIKPLVDATNIQF</sequence>
<dbReference type="PROSITE" id="PS51257">
    <property type="entry name" value="PROKAR_LIPOPROTEIN"/>
    <property type="match status" value="1"/>
</dbReference>
<dbReference type="RefSeq" id="WP_087422154.1">
    <property type="nucleotide sequence ID" value="NZ_BMPA01000011.1"/>
</dbReference>
<evidence type="ECO:0000313" key="5">
    <source>
        <dbReference type="Proteomes" id="UP001302374"/>
    </source>
</evidence>
<dbReference type="EMBL" id="JAATLI010000012">
    <property type="protein sequence ID" value="NJC19678.1"/>
    <property type="molecule type" value="Genomic_DNA"/>
</dbReference>
<name>A0A7X6BLM6_9BACT</name>
<dbReference type="Proteomes" id="UP000576368">
    <property type="component" value="Unassembled WGS sequence"/>
</dbReference>
<accession>A0A7X6BLM6</accession>
<evidence type="ECO:0000313" key="3">
    <source>
        <dbReference type="EMBL" id="WOF11590.1"/>
    </source>
</evidence>
<dbReference type="AlphaFoldDB" id="A0A7X6BLM6"/>
<evidence type="ECO:0008006" key="6">
    <source>
        <dbReference type="Google" id="ProtNLM"/>
    </source>
</evidence>
<dbReference type="Proteomes" id="UP001302374">
    <property type="component" value="Chromosome"/>
</dbReference>
<protein>
    <recommendedName>
        <fullName evidence="6">Lipoprotein</fullName>
    </recommendedName>
</protein>
<keyword evidence="5" id="KW-1185">Reference proteome</keyword>
<gene>
    <name evidence="3" type="ORF">F1644_04580</name>
    <name evidence="2" type="ORF">GGR15_003314</name>
</gene>
<reference evidence="3 5" key="1">
    <citation type="submission" date="2019-09" db="EMBL/GenBank/DDBJ databases">
        <title>Butyricimonas paravirosa DSM 105722 (=214-4 = JCM 18677 = CCUG 65563).</title>
        <authorList>
            <person name="Le Roy T."/>
            <person name="Cani P.D."/>
        </authorList>
    </citation>
    <scope>NUCLEOTIDE SEQUENCE [LARGE SCALE GENOMIC DNA]</scope>
    <source>
        <strain evidence="3 5">DSM 105722</strain>
    </source>
</reference>
<feature type="chain" id="PRO_5030578883" description="Lipoprotein" evidence="1">
    <location>
        <begin position="21"/>
        <end position="308"/>
    </location>
</feature>
<organism evidence="2 4">
    <name type="scientific">Butyricimonas paravirosa</name>
    <dbReference type="NCBI Taxonomy" id="1472417"/>
    <lineage>
        <taxon>Bacteria</taxon>
        <taxon>Pseudomonadati</taxon>
        <taxon>Bacteroidota</taxon>
        <taxon>Bacteroidia</taxon>
        <taxon>Bacteroidales</taxon>
        <taxon>Odoribacteraceae</taxon>
        <taxon>Butyricimonas</taxon>
    </lineage>
</organism>
<dbReference type="EMBL" id="CP043839">
    <property type="protein sequence ID" value="WOF11590.1"/>
    <property type="molecule type" value="Genomic_DNA"/>
</dbReference>
<evidence type="ECO:0000256" key="1">
    <source>
        <dbReference type="SAM" id="SignalP"/>
    </source>
</evidence>
<evidence type="ECO:0000313" key="4">
    <source>
        <dbReference type="Proteomes" id="UP000576368"/>
    </source>
</evidence>
<dbReference type="GeneID" id="86890547"/>
<proteinExistence type="predicted"/>
<evidence type="ECO:0000313" key="2">
    <source>
        <dbReference type="EMBL" id="NJC19678.1"/>
    </source>
</evidence>
<keyword evidence="1" id="KW-0732">Signal</keyword>
<feature type="signal peptide" evidence="1">
    <location>
        <begin position="1"/>
        <end position="20"/>
    </location>
</feature>